<dbReference type="AlphaFoldDB" id="A0A830FNI4"/>
<keyword evidence="3" id="KW-1185">Reference proteome</keyword>
<sequence length="96" mass="10494">MRLGDVVEELAFGLAFFECLLVEDIGKVHVWFIIRSEAVPQVLTADAKAETHCKGKYCTLCWCQILEPPGDGAKRATTSLEDHVTHRVGPPGASGR</sequence>
<evidence type="ECO:0000313" key="2">
    <source>
        <dbReference type="EMBL" id="GGL73116.1"/>
    </source>
</evidence>
<gene>
    <name evidence="2" type="ORF">GCM10009039_33970</name>
</gene>
<dbReference type="EMBL" id="BMPG01000008">
    <property type="protein sequence ID" value="GGL73116.1"/>
    <property type="molecule type" value="Genomic_DNA"/>
</dbReference>
<name>A0A830FNI4_9EURY</name>
<protein>
    <submittedName>
        <fullName evidence="2">Uncharacterized protein</fullName>
    </submittedName>
</protein>
<proteinExistence type="predicted"/>
<evidence type="ECO:0000256" key="1">
    <source>
        <dbReference type="SAM" id="MobiDB-lite"/>
    </source>
</evidence>
<dbReference type="Proteomes" id="UP000607197">
    <property type="component" value="Unassembled WGS sequence"/>
</dbReference>
<accession>A0A830FNI4</accession>
<feature type="region of interest" description="Disordered" evidence="1">
    <location>
        <begin position="74"/>
        <end position="96"/>
    </location>
</feature>
<organism evidence="2 3">
    <name type="scientific">Halocalculus aciditolerans</name>
    <dbReference type="NCBI Taxonomy" id="1383812"/>
    <lineage>
        <taxon>Archaea</taxon>
        <taxon>Methanobacteriati</taxon>
        <taxon>Methanobacteriota</taxon>
        <taxon>Stenosarchaea group</taxon>
        <taxon>Halobacteria</taxon>
        <taxon>Halobacteriales</taxon>
        <taxon>Halobacteriaceae</taxon>
        <taxon>Halocalculus</taxon>
    </lineage>
</organism>
<evidence type="ECO:0000313" key="3">
    <source>
        <dbReference type="Proteomes" id="UP000607197"/>
    </source>
</evidence>
<reference evidence="2" key="1">
    <citation type="journal article" date="2014" name="Int. J. Syst. Evol. Microbiol.">
        <title>Complete genome sequence of Corynebacterium casei LMG S-19264T (=DSM 44701T), isolated from a smear-ripened cheese.</title>
        <authorList>
            <consortium name="US DOE Joint Genome Institute (JGI-PGF)"/>
            <person name="Walter F."/>
            <person name="Albersmeier A."/>
            <person name="Kalinowski J."/>
            <person name="Ruckert C."/>
        </authorList>
    </citation>
    <scope>NUCLEOTIDE SEQUENCE</scope>
    <source>
        <strain evidence="2">JCM 19596</strain>
    </source>
</reference>
<reference evidence="2" key="2">
    <citation type="submission" date="2020-09" db="EMBL/GenBank/DDBJ databases">
        <authorList>
            <person name="Sun Q."/>
            <person name="Ohkuma M."/>
        </authorList>
    </citation>
    <scope>NUCLEOTIDE SEQUENCE</scope>
    <source>
        <strain evidence="2">JCM 19596</strain>
    </source>
</reference>
<comment type="caution">
    <text evidence="2">The sequence shown here is derived from an EMBL/GenBank/DDBJ whole genome shotgun (WGS) entry which is preliminary data.</text>
</comment>